<feature type="transmembrane region" description="Helical" evidence="6">
    <location>
        <begin position="366"/>
        <end position="386"/>
    </location>
</feature>
<evidence type="ECO:0000256" key="1">
    <source>
        <dbReference type="ARBA" id="ARBA00004141"/>
    </source>
</evidence>
<feature type="transmembrane region" description="Helical" evidence="6">
    <location>
        <begin position="249"/>
        <end position="270"/>
    </location>
</feature>
<evidence type="ECO:0000313" key="7">
    <source>
        <dbReference type="EnsemblPlants" id="Solyc12g044230.2.1"/>
    </source>
</evidence>
<dbReference type="PANTHER" id="PTHR14255:SF58">
    <property type="entry name" value="SULFITE EXPORTER TAUE_SAFE FAMILY PROTEIN"/>
    <property type="match status" value="1"/>
</dbReference>
<dbReference type="InterPro" id="IPR002781">
    <property type="entry name" value="TM_pro_TauE-like"/>
</dbReference>
<dbReference type="Pfam" id="PF01925">
    <property type="entry name" value="TauE"/>
    <property type="match status" value="2"/>
</dbReference>
<feature type="transmembrane region" description="Helical" evidence="6">
    <location>
        <begin position="325"/>
        <end position="354"/>
    </location>
</feature>
<dbReference type="KEGG" id="sly:101268364"/>
<feature type="transmembrane region" description="Helical" evidence="6">
    <location>
        <begin position="393"/>
        <end position="412"/>
    </location>
</feature>
<protein>
    <recommendedName>
        <fullName evidence="9">Sulfite exporter TauE/SafE family protein</fullName>
    </recommendedName>
</protein>
<evidence type="ECO:0000313" key="8">
    <source>
        <dbReference type="Proteomes" id="UP000004994"/>
    </source>
</evidence>
<evidence type="ECO:0000256" key="2">
    <source>
        <dbReference type="ARBA" id="ARBA00009142"/>
    </source>
</evidence>
<comment type="similarity">
    <text evidence="2">Belongs to the 4-toluene sulfonate uptake permease (TSUP) (TC 2.A.102) family.</text>
</comment>
<keyword evidence="5 6" id="KW-0472">Membrane</keyword>
<dbReference type="PaxDb" id="4081-Solyc12g044230.1.1"/>
<reference evidence="7" key="2">
    <citation type="submission" date="2019-01" db="UniProtKB">
        <authorList>
            <consortium name="EnsemblPlants"/>
        </authorList>
    </citation>
    <scope>IDENTIFICATION</scope>
    <source>
        <strain evidence="7">cv. Heinz 1706</strain>
    </source>
</reference>
<dbReference type="Proteomes" id="UP000004994">
    <property type="component" value="Chromosome 12"/>
</dbReference>
<dbReference type="AlphaFoldDB" id="A0A3Q7JW60"/>
<proteinExistence type="inferred from homology"/>
<dbReference type="GO" id="GO:0043161">
    <property type="term" value="P:proteasome-mediated ubiquitin-dependent protein catabolic process"/>
    <property type="evidence" value="ECO:0000318"/>
    <property type="project" value="GO_Central"/>
</dbReference>
<dbReference type="GO" id="GO:0031464">
    <property type="term" value="C:Cul4A-RING E3 ubiquitin ligase complex"/>
    <property type="evidence" value="ECO:0000318"/>
    <property type="project" value="GO_Central"/>
</dbReference>
<dbReference type="InParanoid" id="A0A3Q7JW60"/>
<dbReference type="STRING" id="4081.A0A3Q7JW60"/>
<dbReference type="Gramene" id="Solyc12g044230.2.1">
    <property type="protein sequence ID" value="Solyc12g044230.2.1"/>
    <property type="gene ID" value="Solyc12g044230.2"/>
</dbReference>
<comment type="subcellular location">
    <subcellularLocation>
        <location evidence="1">Membrane</location>
        <topology evidence="1">Multi-pass membrane protein</topology>
    </subcellularLocation>
</comment>
<name>A0A3Q7JW60_SOLLC</name>
<evidence type="ECO:0000256" key="3">
    <source>
        <dbReference type="ARBA" id="ARBA00022692"/>
    </source>
</evidence>
<reference evidence="7" key="1">
    <citation type="journal article" date="2012" name="Nature">
        <title>The tomato genome sequence provides insights into fleshy fruit evolution.</title>
        <authorList>
            <consortium name="Tomato Genome Consortium"/>
        </authorList>
    </citation>
    <scope>NUCLEOTIDE SEQUENCE [LARGE SCALE GENOMIC DNA]</scope>
    <source>
        <strain evidence="7">cv. Heinz 1706</strain>
    </source>
</reference>
<dbReference type="GeneID" id="101268364"/>
<feature type="transmembrane region" description="Helical" evidence="6">
    <location>
        <begin position="424"/>
        <end position="446"/>
    </location>
</feature>
<feature type="transmembrane region" description="Helical" evidence="6">
    <location>
        <begin position="152"/>
        <end position="185"/>
    </location>
</feature>
<dbReference type="EnsemblPlants" id="Solyc12g044230.2.1">
    <property type="protein sequence ID" value="Solyc12g044230.2.1"/>
    <property type="gene ID" value="Solyc12g044230.2"/>
</dbReference>
<keyword evidence="3 6" id="KW-0812">Transmembrane</keyword>
<evidence type="ECO:0000256" key="5">
    <source>
        <dbReference type="ARBA" id="ARBA00023136"/>
    </source>
</evidence>
<keyword evidence="4 6" id="KW-1133">Transmembrane helix</keyword>
<sequence>MAKIGKTLTGYVVGVIVLAFALFVCAEEIVANGGTNDDFESSYFFKIFKILLHKAKLHYQHFWPELEFGWRVIVGSVIGFFAAAFGSVGGVGGGGIFVPMLTLIIGFDPKTSTAISKCMITGAAGATVYYNLKLRHPILDLPIIDYDLALLLQPMLLLGISIGVVLNILFAEWMVTVLLIILFIVTSTRSFFKGVETWKKETIIKKEVSRRLTSNNAGAEVAAYKLLPGGPRVRNEGYKTPEVSIVDNVYWKDFTVLIAVWIILLVLHIFKTYTSTCSTTYWILNVLQVPVAVGASAYEAVFLYKGTRVVMSSGEAVITWKVHQLILYCCCGILAGIVGGLLGLGGGFILGPLFLELGIPPQVSSATATFVMIFSSSMSVIQYYLIGRFPVPYALYFVAVATVAALVGQHVVRKIISIVGRASVIIFILAFTIFVSALSLGGVGIADTIRKIKEGQYMGFDNICAYNP</sequence>
<feature type="transmembrane region" description="Helical" evidence="6">
    <location>
        <begin position="282"/>
        <end position="304"/>
    </location>
</feature>
<dbReference type="OrthoDB" id="434519at2759"/>
<keyword evidence="8" id="KW-1185">Reference proteome</keyword>
<accession>A0A3Q7JW60</accession>
<organism evidence="7">
    <name type="scientific">Solanum lycopersicum</name>
    <name type="common">Tomato</name>
    <name type="synonym">Lycopersicon esculentum</name>
    <dbReference type="NCBI Taxonomy" id="4081"/>
    <lineage>
        <taxon>Eukaryota</taxon>
        <taxon>Viridiplantae</taxon>
        <taxon>Streptophyta</taxon>
        <taxon>Embryophyta</taxon>
        <taxon>Tracheophyta</taxon>
        <taxon>Spermatophyta</taxon>
        <taxon>Magnoliopsida</taxon>
        <taxon>eudicotyledons</taxon>
        <taxon>Gunneridae</taxon>
        <taxon>Pentapetalae</taxon>
        <taxon>asterids</taxon>
        <taxon>lamiids</taxon>
        <taxon>Solanales</taxon>
        <taxon>Solanaceae</taxon>
        <taxon>Solanoideae</taxon>
        <taxon>Solaneae</taxon>
        <taxon>Solanum</taxon>
        <taxon>Solanum subgen. Lycopersicon</taxon>
    </lineage>
</organism>
<dbReference type="PANTHER" id="PTHR14255">
    <property type="entry name" value="CEREBLON"/>
    <property type="match status" value="1"/>
</dbReference>
<feature type="transmembrane region" description="Helical" evidence="6">
    <location>
        <begin position="72"/>
        <end position="102"/>
    </location>
</feature>
<dbReference type="GO" id="GO:0016020">
    <property type="term" value="C:membrane"/>
    <property type="evidence" value="ECO:0007669"/>
    <property type="project" value="UniProtKB-SubCell"/>
</dbReference>
<dbReference type="OMA" id="DCEWNEL"/>
<evidence type="ECO:0000256" key="6">
    <source>
        <dbReference type="SAM" id="Phobius"/>
    </source>
</evidence>
<evidence type="ECO:0008006" key="9">
    <source>
        <dbReference type="Google" id="ProtNLM"/>
    </source>
</evidence>
<evidence type="ECO:0000256" key="4">
    <source>
        <dbReference type="ARBA" id="ARBA00022989"/>
    </source>
</evidence>